<dbReference type="Proteomes" id="UP000812270">
    <property type="component" value="Unassembled WGS sequence"/>
</dbReference>
<protein>
    <recommendedName>
        <fullName evidence="3">Antitoxin</fullName>
    </recommendedName>
</protein>
<comment type="caution">
    <text evidence="1">The sequence shown here is derived from an EMBL/GenBank/DDBJ whole genome shotgun (WGS) entry which is preliminary data.</text>
</comment>
<evidence type="ECO:0008006" key="3">
    <source>
        <dbReference type="Google" id="ProtNLM"/>
    </source>
</evidence>
<accession>A0A9E2SCC1</accession>
<gene>
    <name evidence="1" type="ORF">KTO63_20345</name>
</gene>
<dbReference type="AlphaFoldDB" id="A0A9E2SCC1"/>
<organism evidence="1 2">
    <name type="scientific">Pinibacter aurantiacus</name>
    <dbReference type="NCBI Taxonomy" id="2851599"/>
    <lineage>
        <taxon>Bacteria</taxon>
        <taxon>Pseudomonadati</taxon>
        <taxon>Bacteroidota</taxon>
        <taxon>Chitinophagia</taxon>
        <taxon>Chitinophagales</taxon>
        <taxon>Chitinophagaceae</taxon>
        <taxon>Pinibacter</taxon>
    </lineage>
</organism>
<sequence>MKTRLNITIEESLLDNVKNYASRNNVSVSELVENYLKKLIRPARKKSIIDAVAKLKKPNIDPSIDLKELYYKENAKKYGF</sequence>
<dbReference type="InterPro" id="IPR045944">
    <property type="entry name" value="DUF6364"/>
</dbReference>
<keyword evidence="2" id="KW-1185">Reference proteome</keyword>
<name>A0A9E2SCC1_9BACT</name>
<evidence type="ECO:0000313" key="1">
    <source>
        <dbReference type="EMBL" id="MBV4359532.1"/>
    </source>
</evidence>
<evidence type="ECO:0000313" key="2">
    <source>
        <dbReference type="Proteomes" id="UP000812270"/>
    </source>
</evidence>
<dbReference type="RefSeq" id="WP_217793791.1">
    <property type="nucleotide sequence ID" value="NZ_JAHSPG010000015.1"/>
</dbReference>
<dbReference type="Pfam" id="PF19891">
    <property type="entry name" value="DUF6364"/>
    <property type="match status" value="1"/>
</dbReference>
<proteinExistence type="predicted"/>
<reference evidence="1" key="1">
    <citation type="submission" date="2021-06" db="EMBL/GenBank/DDBJ databases">
        <authorList>
            <person name="Huq M.A."/>
        </authorList>
    </citation>
    <scope>NUCLEOTIDE SEQUENCE</scope>
    <source>
        <strain evidence="1">MAH-26</strain>
    </source>
</reference>
<dbReference type="EMBL" id="JAHSPG010000015">
    <property type="protein sequence ID" value="MBV4359532.1"/>
    <property type="molecule type" value="Genomic_DNA"/>
</dbReference>